<organism evidence="2 3">
    <name type="scientific">Parendozoicomonas haliclonae</name>
    <dbReference type="NCBI Taxonomy" id="1960125"/>
    <lineage>
        <taxon>Bacteria</taxon>
        <taxon>Pseudomonadati</taxon>
        <taxon>Pseudomonadota</taxon>
        <taxon>Gammaproteobacteria</taxon>
        <taxon>Oceanospirillales</taxon>
        <taxon>Endozoicomonadaceae</taxon>
        <taxon>Parendozoicomonas</taxon>
    </lineage>
</organism>
<sequence length="441" mass="47588">MALSFPAMALESITDDELSELSGAGVGLVFEELVYDASDAEIKITGIEGTSNDEGIQVEGVYIGGQGSIPKDQTGVHGVTPVSLGRISSPYEVDIVDVGTNTALAITTPKYSGVDNITSNSFLTGDFVQRVATAKSLKDQISELSKSFVDAIMNRENELINLQAELETEKRKVEDYSAGRGCTFFTCGSRRRAAEQRVEELEDTEIPNKEGQVAQAKQAYEDAKPQIAIDSKPFNDQLGLISLNQGGDIARTSFGARFRFTVTSGTVERNDVYQIAATGVTLENSKLRLWSDDGDTVGDLHLKIYADTLDIYSCDLTSTCNTPASQADAGVYVSSFLADLYLGTGDIQPVDFAVDEDGNFNVTVRSIKNEHEAFYRAVQSGADSEYDPNDQYAKSSIYINDLMIGGSRTSDIGLPTGGLSLGSSKIEGLMIQYLNVQSFDL</sequence>
<keyword evidence="1" id="KW-0175">Coiled coil</keyword>
<proteinExistence type="predicted"/>
<dbReference type="EMBL" id="FWPT01000003">
    <property type="protein sequence ID" value="SMA43523.1"/>
    <property type="molecule type" value="Genomic_DNA"/>
</dbReference>
<reference evidence="2 3" key="1">
    <citation type="submission" date="2017-03" db="EMBL/GenBank/DDBJ databases">
        <authorList>
            <person name="Afonso C.L."/>
            <person name="Miller P.J."/>
            <person name="Scott M.A."/>
            <person name="Spackman E."/>
            <person name="Goraichik I."/>
            <person name="Dimitrov K.M."/>
            <person name="Suarez D.L."/>
            <person name="Swayne D.E."/>
        </authorList>
    </citation>
    <scope>NUCLEOTIDE SEQUENCE [LARGE SCALE GENOMIC DNA]</scope>
    <source>
        <strain evidence="2">SB41UT1</strain>
    </source>
</reference>
<dbReference type="Proteomes" id="UP000196573">
    <property type="component" value="Unassembled WGS sequence"/>
</dbReference>
<keyword evidence="3" id="KW-1185">Reference proteome</keyword>
<name>A0A1X7AIF4_9GAMM</name>
<evidence type="ECO:0000313" key="2">
    <source>
        <dbReference type="EMBL" id="SMA43523.1"/>
    </source>
</evidence>
<accession>A0A1X7AIF4</accession>
<feature type="coiled-coil region" evidence="1">
    <location>
        <begin position="152"/>
        <end position="179"/>
    </location>
</feature>
<gene>
    <name evidence="2" type="ORF">EHSB41UT_01613</name>
</gene>
<evidence type="ECO:0000313" key="3">
    <source>
        <dbReference type="Proteomes" id="UP000196573"/>
    </source>
</evidence>
<evidence type="ECO:0000256" key="1">
    <source>
        <dbReference type="SAM" id="Coils"/>
    </source>
</evidence>
<dbReference type="AlphaFoldDB" id="A0A1X7AIF4"/>
<protein>
    <submittedName>
        <fullName evidence="2">Uncharacterized protein</fullName>
    </submittedName>
</protein>